<dbReference type="InterPro" id="IPR050173">
    <property type="entry name" value="ABC_transporter_C-like"/>
</dbReference>
<feature type="transmembrane region" description="Helical" evidence="10">
    <location>
        <begin position="325"/>
        <end position="346"/>
    </location>
</feature>
<feature type="domain" description="ABC transmembrane type-1" evidence="12">
    <location>
        <begin position="105"/>
        <end position="383"/>
    </location>
</feature>
<evidence type="ECO:0000256" key="9">
    <source>
        <dbReference type="SAM" id="MobiDB-lite"/>
    </source>
</evidence>
<comment type="similarity">
    <text evidence="2">Belongs to the ABC transporter superfamily. ABCC family. Conjugate transporter (TC 3.A.1.208) subfamily.</text>
</comment>
<dbReference type="GO" id="GO:0016020">
    <property type="term" value="C:membrane"/>
    <property type="evidence" value="ECO:0007669"/>
    <property type="project" value="UniProtKB-SubCell"/>
</dbReference>
<dbReference type="InterPro" id="IPR027417">
    <property type="entry name" value="P-loop_NTPase"/>
</dbReference>
<accession>A0A0H5QJ31</accession>
<dbReference type="CDD" id="cd18579">
    <property type="entry name" value="ABC_6TM_ABCC_D1"/>
    <property type="match status" value="1"/>
</dbReference>
<evidence type="ECO:0008006" key="14">
    <source>
        <dbReference type="Google" id="ProtNLM"/>
    </source>
</evidence>
<feature type="transmembrane region" description="Helical" evidence="10">
    <location>
        <begin position="241"/>
        <end position="259"/>
    </location>
</feature>
<dbReference type="InterPro" id="IPR003439">
    <property type="entry name" value="ABC_transporter-like_ATP-bd"/>
</dbReference>
<dbReference type="InterPro" id="IPR036640">
    <property type="entry name" value="ABC1_TM_sf"/>
</dbReference>
<dbReference type="GO" id="GO:0005524">
    <property type="term" value="F:ATP binding"/>
    <property type="evidence" value="ECO:0007669"/>
    <property type="project" value="UniProtKB-KW"/>
</dbReference>
<evidence type="ECO:0000256" key="6">
    <source>
        <dbReference type="ARBA" id="ARBA00022840"/>
    </source>
</evidence>
<evidence type="ECO:0000313" key="13">
    <source>
        <dbReference type="EMBL" id="CRZ02115.1"/>
    </source>
</evidence>
<organism evidence="13">
    <name type="scientific">Spongospora subterranea</name>
    <dbReference type="NCBI Taxonomy" id="70186"/>
    <lineage>
        <taxon>Eukaryota</taxon>
        <taxon>Sar</taxon>
        <taxon>Rhizaria</taxon>
        <taxon>Endomyxa</taxon>
        <taxon>Phytomyxea</taxon>
        <taxon>Plasmodiophorida</taxon>
        <taxon>Plasmodiophoridae</taxon>
        <taxon>Spongospora</taxon>
    </lineage>
</organism>
<keyword evidence="3" id="KW-0813">Transport</keyword>
<dbReference type="Pfam" id="PF00005">
    <property type="entry name" value="ABC_tran"/>
    <property type="match status" value="1"/>
</dbReference>
<evidence type="ECO:0000256" key="10">
    <source>
        <dbReference type="SAM" id="Phobius"/>
    </source>
</evidence>
<dbReference type="SUPFAM" id="SSF90123">
    <property type="entry name" value="ABC transporter transmembrane region"/>
    <property type="match status" value="2"/>
</dbReference>
<keyword evidence="5" id="KW-0547">Nucleotide-binding</keyword>
<dbReference type="Gene3D" id="3.40.50.300">
    <property type="entry name" value="P-loop containing nucleotide triphosphate hydrolases"/>
    <property type="match status" value="1"/>
</dbReference>
<dbReference type="GO" id="GO:0140359">
    <property type="term" value="F:ABC-type transporter activity"/>
    <property type="evidence" value="ECO:0007669"/>
    <property type="project" value="InterPro"/>
</dbReference>
<dbReference type="GO" id="GO:0016887">
    <property type="term" value="F:ATP hydrolysis activity"/>
    <property type="evidence" value="ECO:0007669"/>
    <property type="project" value="InterPro"/>
</dbReference>
<sequence length="813" mass="89518">AIHMIELSDRQSGRDDVQAGGETTSGPLDTSSVFSVAFMSFMSPLMRLGYSRPLVDDDIYPMPLQERVGSVYRKLDSNWKDAAPAGDVSLFKSLVRSFWPQSIRGGFMLLIAHAVSLTVPFIITDFVRYLTTACHDTTHGFLDALALFVATGCTSLAMNNAFYHNVRAAGSCRDSIMALIYTKSLKISAASRQATSTGETVNLMSADAQRVYESLIYIHFLWVAPLSVLVVTIILIYSLGYAALAGLLAMSLLIPYQWGNTSLAARFRRSMLRNTDKRIMSTSEMFAGIRVIKQYAWENHVAEKIAQIRDAEVVDLKNLQLVNTLGTAIVAVWPGIVSALIFITFVLQGEQLTTVIVFFVLSLLVAVRLPISMLQKSIQVVTDGWVSLRRINRFVCLPELDLRGRSIDTGAPGTIIVNNASFSWGGSSTFPILRSVSFQFPPKLLVAVIGSVASGKSSLLSAIIGELAVTKGSIDVSGTFAYISQQHWIQNKSVRENILFGKPFDSDRYTSVVHAAALMPDLSVLPSGDETEIGEQGINLSGGQKARIMFARACYADTDIVLLDDPFSAVDVATGNIMFQYGVKRLLSNSTRVITLNSHLHFLQEVDQIVLLLPSANDSSDTVVHTFHNYDEFCTAYPNFANEKGDRDQEPVSTPVMVASATKDVLVEEESVQTGTVEGHVYMTYLDHCMAGGGVWAAIFLVTIFSVSQILRIGSDFISAEWGQTYMPDQRFWIMLQSVVIAAALVLFIGRSFIFNSMTIRASRLLHDHILKRLLLAPIPTFFDVTPLGRIVNRFSKDMDQIDVLISDYLGDI</sequence>
<keyword evidence="7 10" id="KW-1133">Transmembrane helix</keyword>
<proteinExistence type="inferred from homology"/>
<evidence type="ECO:0000259" key="12">
    <source>
        <dbReference type="PROSITE" id="PS50929"/>
    </source>
</evidence>
<comment type="subcellular location">
    <subcellularLocation>
        <location evidence="1">Membrane</location>
        <topology evidence="1">Multi-pass membrane protein</topology>
    </subcellularLocation>
</comment>
<keyword evidence="6" id="KW-0067">ATP-binding</keyword>
<dbReference type="CDD" id="cd03250">
    <property type="entry name" value="ABCC_MRP_domain1"/>
    <property type="match status" value="1"/>
</dbReference>
<feature type="compositionally biased region" description="Basic and acidic residues" evidence="9">
    <location>
        <begin position="1"/>
        <end position="17"/>
    </location>
</feature>
<feature type="transmembrane region" description="Helical" evidence="10">
    <location>
        <begin position="352"/>
        <end position="371"/>
    </location>
</feature>
<dbReference type="PROSITE" id="PS50929">
    <property type="entry name" value="ABC_TM1F"/>
    <property type="match status" value="2"/>
</dbReference>
<reference evidence="13" key="1">
    <citation type="submission" date="2015-04" db="EMBL/GenBank/DDBJ databases">
        <title>The genome sequence of the plant pathogenic Rhizarian Plasmodiophora brassicae reveals insights in its biotrophic life cycle and the origin of chitin synthesis.</title>
        <authorList>
            <person name="Schwelm A."/>
            <person name="Fogelqvist J."/>
            <person name="Knaust A."/>
            <person name="Julke S."/>
            <person name="Lilja T."/>
            <person name="Dhandapani V."/>
            <person name="Bonilla-Rosso G."/>
            <person name="Karlsson M."/>
            <person name="Shevchenko A."/>
            <person name="Choi S.R."/>
            <person name="Kim H.G."/>
            <person name="Park J.Y."/>
            <person name="Lim Y.P."/>
            <person name="Ludwig-Muller J."/>
            <person name="Dixelius C."/>
        </authorList>
    </citation>
    <scope>NUCLEOTIDE SEQUENCE</scope>
    <source>
        <tissue evidence="13">Potato root galls</tissue>
    </source>
</reference>
<evidence type="ECO:0000256" key="8">
    <source>
        <dbReference type="ARBA" id="ARBA00023136"/>
    </source>
</evidence>
<evidence type="ECO:0000256" key="5">
    <source>
        <dbReference type="ARBA" id="ARBA00022741"/>
    </source>
</evidence>
<keyword evidence="8 10" id="KW-0472">Membrane</keyword>
<dbReference type="InterPro" id="IPR044746">
    <property type="entry name" value="ABCC_6TM_D1"/>
</dbReference>
<keyword evidence="4 10" id="KW-0812">Transmembrane</keyword>
<feature type="transmembrane region" description="Helical" evidence="10">
    <location>
        <begin position="214"/>
        <end position="235"/>
    </location>
</feature>
<dbReference type="EMBL" id="HACM01001673">
    <property type="protein sequence ID" value="CRZ02115.1"/>
    <property type="molecule type" value="Transcribed_RNA"/>
</dbReference>
<evidence type="ECO:0000256" key="3">
    <source>
        <dbReference type="ARBA" id="ARBA00022448"/>
    </source>
</evidence>
<evidence type="ECO:0000256" key="2">
    <source>
        <dbReference type="ARBA" id="ARBA00009726"/>
    </source>
</evidence>
<name>A0A0H5QJ31_9EUKA</name>
<dbReference type="SMART" id="SM00382">
    <property type="entry name" value="AAA"/>
    <property type="match status" value="1"/>
</dbReference>
<dbReference type="EMBL" id="HACM01001675">
    <property type="protein sequence ID" value="CRZ02117.1"/>
    <property type="molecule type" value="Transcribed_RNA"/>
</dbReference>
<feature type="transmembrane region" description="Helical" evidence="10">
    <location>
        <begin position="106"/>
        <end position="124"/>
    </location>
</feature>
<feature type="transmembrane region" description="Helical" evidence="10">
    <location>
        <begin position="693"/>
        <end position="712"/>
    </location>
</feature>
<dbReference type="FunFam" id="3.40.50.300:FF:000997">
    <property type="entry name" value="Multidrug resistance-associated protein 1"/>
    <property type="match status" value="1"/>
</dbReference>
<dbReference type="InterPro" id="IPR003593">
    <property type="entry name" value="AAA+_ATPase"/>
</dbReference>
<evidence type="ECO:0000256" key="1">
    <source>
        <dbReference type="ARBA" id="ARBA00004141"/>
    </source>
</evidence>
<feature type="region of interest" description="Disordered" evidence="9">
    <location>
        <begin position="1"/>
        <end position="26"/>
    </location>
</feature>
<feature type="transmembrane region" description="Helical" evidence="10">
    <location>
        <begin position="144"/>
        <end position="163"/>
    </location>
</feature>
<evidence type="ECO:0000256" key="4">
    <source>
        <dbReference type="ARBA" id="ARBA00022692"/>
    </source>
</evidence>
<dbReference type="PROSITE" id="PS50893">
    <property type="entry name" value="ABC_TRANSPORTER_2"/>
    <property type="match status" value="1"/>
</dbReference>
<evidence type="ECO:0000259" key="11">
    <source>
        <dbReference type="PROSITE" id="PS50893"/>
    </source>
</evidence>
<dbReference type="PANTHER" id="PTHR24223:SF456">
    <property type="entry name" value="MULTIDRUG RESISTANCE-ASSOCIATED PROTEIN LETHAL(2)03659"/>
    <property type="match status" value="1"/>
</dbReference>
<evidence type="ECO:0000256" key="7">
    <source>
        <dbReference type="ARBA" id="ARBA00022989"/>
    </source>
</evidence>
<feature type="non-terminal residue" evidence="13">
    <location>
        <position position="1"/>
    </location>
</feature>
<dbReference type="Gene3D" id="1.20.1560.10">
    <property type="entry name" value="ABC transporter type 1, transmembrane domain"/>
    <property type="match status" value="2"/>
</dbReference>
<dbReference type="PANTHER" id="PTHR24223">
    <property type="entry name" value="ATP-BINDING CASSETTE SUB-FAMILY C"/>
    <property type="match status" value="1"/>
</dbReference>
<protein>
    <recommendedName>
        <fullName evidence="14">ABC transmembrane type-1 domain-containing protein</fullName>
    </recommendedName>
</protein>
<dbReference type="SUPFAM" id="SSF52540">
    <property type="entry name" value="P-loop containing nucleoside triphosphate hydrolases"/>
    <property type="match status" value="1"/>
</dbReference>
<dbReference type="AlphaFoldDB" id="A0A0H5QJ31"/>
<dbReference type="InterPro" id="IPR011527">
    <property type="entry name" value="ABC1_TM_dom"/>
</dbReference>
<feature type="domain" description="ABC transporter" evidence="11">
    <location>
        <begin position="415"/>
        <end position="639"/>
    </location>
</feature>
<dbReference type="Pfam" id="PF00664">
    <property type="entry name" value="ABC_membrane"/>
    <property type="match status" value="2"/>
</dbReference>
<feature type="domain" description="ABC transmembrane type-1" evidence="12">
    <location>
        <begin position="691"/>
        <end position="813"/>
    </location>
</feature>
<feature type="transmembrane region" description="Helical" evidence="10">
    <location>
        <begin position="732"/>
        <end position="754"/>
    </location>
</feature>